<dbReference type="GO" id="GO:0008270">
    <property type="term" value="F:zinc ion binding"/>
    <property type="evidence" value="ECO:0007669"/>
    <property type="project" value="UniProtKB-KW"/>
</dbReference>
<dbReference type="InterPro" id="IPR001841">
    <property type="entry name" value="Znf_RING"/>
</dbReference>
<keyword evidence="1 3" id="KW-0479">Metal-binding</keyword>
<evidence type="ECO:0000256" key="2">
    <source>
        <dbReference type="ARBA" id="ARBA00022833"/>
    </source>
</evidence>
<dbReference type="AlphaFoldDB" id="A0A9J6BRQ0"/>
<evidence type="ECO:0000256" key="3">
    <source>
        <dbReference type="PROSITE-ProRule" id="PRU00175"/>
    </source>
</evidence>
<evidence type="ECO:0000313" key="6">
    <source>
        <dbReference type="Proteomes" id="UP001107558"/>
    </source>
</evidence>
<name>A0A9J6BRQ0_POLVA</name>
<feature type="domain" description="RING-type" evidence="4">
    <location>
        <begin position="237"/>
        <end position="281"/>
    </location>
</feature>
<dbReference type="PROSITE" id="PS50089">
    <property type="entry name" value="ZF_RING_2"/>
    <property type="match status" value="1"/>
</dbReference>
<keyword evidence="6" id="KW-1185">Reference proteome</keyword>
<dbReference type="Gene3D" id="3.30.40.10">
    <property type="entry name" value="Zinc/RING finger domain, C3HC4 (zinc finger)"/>
    <property type="match status" value="1"/>
</dbReference>
<accession>A0A9J6BRQ0</accession>
<dbReference type="Proteomes" id="UP001107558">
    <property type="component" value="Chromosome 3"/>
</dbReference>
<dbReference type="SUPFAM" id="SSF57850">
    <property type="entry name" value="RING/U-box"/>
    <property type="match status" value="1"/>
</dbReference>
<keyword evidence="2" id="KW-0862">Zinc</keyword>
<protein>
    <recommendedName>
        <fullName evidence="4">RING-type domain-containing protein</fullName>
    </recommendedName>
</protein>
<evidence type="ECO:0000256" key="1">
    <source>
        <dbReference type="ARBA" id="ARBA00022771"/>
    </source>
</evidence>
<dbReference type="EMBL" id="JADBJN010000003">
    <property type="protein sequence ID" value="KAG5672038.1"/>
    <property type="molecule type" value="Genomic_DNA"/>
</dbReference>
<reference evidence="5" key="1">
    <citation type="submission" date="2021-03" db="EMBL/GenBank/DDBJ databases">
        <title>Chromosome level genome of the anhydrobiotic midge Polypedilum vanderplanki.</title>
        <authorList>
            <person name="Yoshida Y."/>
            <person name="Kikawada T."/>
            <person name="Gusev O."/>
        </authorList>
    </citation>
    <scope>NUCLEOTIDE SEQUENCE</scope>
    <source>
        <strain evidence="5">NIAS01</strain>
        <tissue evidence="5">Whole body or cell culture</tissue>
    </source>
</reference>
<dbReference type="InterPro" id="IPR013083">
    <property type="entry name" value="Znf_RING/FYVE/PHD"/>
</dbReference>
<keyword evidence="1 3" id="KW-0863">Zinc-finger</keyword>
<dbReference type="OrthoDB" id="90756at2759"/>
<evidence type="ECO:0000259" key="4">
    <source>
        <dbReference type="PROSITE" id="PS50089"/>
    </source>
</evidence>
<sequence>MADYESATRKALKDNFQNINRYGCQFHLAQAIYRYMQMNKIPKNISLIRKLTSLTFLPSNLIQSTYFELKAEYEDGDFEILFKYMERNWIKNPSLISTYGSAHNTNNISESFNSYLKTYEGMFINFKKNMNAWLVIELLKNMTGKILKAYEDYKNSKFSLTLKSRKRIKVLQKKNVIKSLYRKLDVGAINGLEFINTIYDGKYEEYLLNERFATLGDQNIYNNESDDEEGNYVISKCCVCNDRRPLVGQFDCRHICLCKSCLEQTVQNMGNGETIKCFICRSVSLTPREIFYS</sequence>
<evidence type="ECO:0000313" key="5">
    <source>
        <dbReference type="EMBL" id="KAG5672038.1"/>
    </source>
</evidence>
<comment type="caution">
    <text evidence="5">The sequence shown here is derived from an EMBL/GenBank/DDBJ whole genome shotgun (WGS) entry which is preliminary data.</text>
</comment>
<gene>
    <name evidence="5" type="ORF">PVAND_002200</name>
</gene>
<proteinExistence type="predicted"/>
<organism evidence="5 6">
    <name type="scientific">Polypedilum vanderplanki</name>
    <name type="common">Sleeping chironomid midge</name>
    <dbReference type="NCBI Taxonomy" id="319348"/>
    <lineage>
        <taxon>Eukaryota</taxon>
        <taxon>Metazoa</taxon>
        <taxon>Ecdysozoa</taxon>
        <taxon>Arthropoda</taxon>
        <taxon>Hexapoda</taxon>
        <taxon>Insecta</taxon>
        <taxon>Pterygota</taxon>
        <taxon>Neoptera</taxon>
        <taxon>Endopterygota</taxon>
        <taxon>Diptera</taxon>
        <taxon>Nematocera</taxon>
        <taxon>Chironomoidea</taxon>
        <taxon>Chironomidae</taxon>
        <taxon>Chironominae</taxon>
        <taxon>Polypedilum</taxon>
        <taxon>Polypedilum</taxon>
    </lineage>
</organism>